<reference evidence="2" key="1">
    <citation type="journal article" date="2014" name="Int. J. Syst. Evol. Microbiol.">
        <title>Complete genome sequence of Corynebacterium casei LMG S-19264T (=DSM 44701T), isolated from a smear-ripened cheese.</title>
        <authorList>
            <consortium name="US DOE Joint Genome Institute (JGI-PGF)"/>
            <person name="Walter F."/>
            <person name="Albersmeier A."/>
            <person name="Kalinowski J."/>
            <person name="Ruckert C."/>
        </authorList>
    </citation>
    <scope>NUCLEOTIDE SEQUENCE</scope>
    <source>
        <strain evidence="2">KCTC 23310</strain>
    </source>
</reference>
<evidence type="ECO:0000256" key="1">
    <source>
        <dbReference type="SAM" id="MobiDB-lite"/>
    </source>
</evidence>
<evidence type="ECO:0000313" key="3">
    <source>
        <dbReference type="Proteomes" id="UP000638981"/>
    </source>
</evidence>
<organism evidence="2 3">
    <name type="scientific">Neogemmobacter tilapiae</name>
    <dbReference type="NCBI Taxonomy" id="875041"/>
    <lineage>
        <taxon>Bacteria</taxon>
        <taxon>Pseudomonadati</taxon>
        <taxon>Pseudomonadota</taxon>
        <taxon>Alphaproteobacteria</taxon>
        <taxon>Rhodobacterales</taxon>
        <taxon>Paracoccaceae</taxon>
        <taxon>Neogemmobacter</taxon>
    </lineage>
</organism>
<comment type="caution">
    <text evidence="2">The sequence shown here is derived from an EMBL/GenBank/DDBJ whole genome shotgun (WGS) entry which is preliminary data.</text>
</comment>
<proteinExistence type="predicted"/>
<name>A0A918TEV3_9RHOB</name>
<feature type="region of interest" description="Disordered" evidence="1">
    <location>
        <begin position="90"/>
        <end position="115"/>
    </location>
</feature>
<accession>A0A918TEV3</accession>
<reference evidence="2" key="2">
    <citation type="submission" date="2020-09" db="EMBL/GenBank/DDBJ databases">
        <authorList>
            <person name="Sun Q."/>
            <person name="Kim S."/>
        </authorList>
    </citation>
    <scope>NUCLEOTIDE SEQUENCE</scope>
    <source>
        <strain evidence="2">KCTC 23310</strain>
    </source>
</reference>
<evidence type="ECO:0000313" key="2">
    <source>
        <dbReference type="EMBL" id="GHC45628.1"/>
    </source>
</evidence>
<gene>
    <name evidence="2" type="ORF">GCM10007315_03880</name>
</gene>
<sequence>MAKIVAAPGLRRRMSNADPKNIAYRLAPVLDRGDRDAATAMWTLWRAAAARVLDRKGLSTAARDAVLKELSDAVRAELIAIRGTASLGPVPVAERPGHARPPAAVVPFRRAGGGQ</sequence>
<dbReference type="Proteomes" id="UP000638981">
    <property type="component" value="Unassembled WGS sequence"/>
</dbReference>
<protein>
    <submittedName>
        <fullName evidence="2">Uncharacterized protein</fullName>
    </submittedName>
</protein>
<dbReference type="EMBL" id="BMYJ01000001">
    <property type="protein sequence ID" value="GHC45628.1"/>
    <property type="molecule type" value="Genomic_DNA"/>
</dbReference>
<keyword evidence="3" id="KW-1185">Reference proteome</keyword>
<dbReference type="AlphaFoldDB" id="A0A918TEV3"/>